<dbReference type="Pfam" id="PF13806">
    <property type="entry name" value="Rieske_2"/>
    <property type="match status" value="1"/>
</dbReference>
<dbReference type="SUPFAM" id="SSF50022">
    <property type="entry name" value="ISP domain"/>
    <property type="match status" value="1"/>
</dbReference>
<evidence type="ECO:0000313" key="9">
    <source>
        <dbReference type="Proteomes" id="UP000078070"/>
    </source>
</evidence>
<evidence type="ECO:0000256" key="1">
    <source>
        <dbReference type="ARBA" id="ARBA00022714"/>
    </source>
</evidence>
<dbReference type="GO" id="GO:0042128">
    <property type="term" value="P:nitrate assimilation"/>
    <property type="evidence" value="ECO:0007669"/>
    <property type="project" value="UniProtKB-KW"/>
</dbReference>
<dbReference type="PANTHER" id="PTHR40562:SF1">
    <property type="entry name" value="NITRITE REDUCTASE (NADH) SMALL SUBUNIT"/>
    <property type="match status" value="1"/>
</dbReference>
<accession>A0A1A9EXH0</accession>
<dbReference type="EMBL" id="CP015839">
    <property type="protein sequence ID" value="ANG62557.1"/>
    <property type="molecule type" value="Genomic_DNA"/>
</dbReference>
<dbReference type="PROSITE" id="PS51296">
    <property type="entry name" value="RIESKE"/>
    <property type="match status" value="1"/>
</dbReference>
<proteinExistence type="predicted"/>
<dbReference type="PROSITE" id="PS51300">
    <property type="entry name" value="NIRD"/>
    <property type="match status" value="1"/>
</dbReference>
<keyword evidence="5" id="KW-0411">Iron-sulfur</keyword>
<dbReference type="InterPro" id="IPR012748">
    <property type="entry name" value="Rieske-like_NirD"/>
</dbReference>
<name>A0A1A9EXH0_9GAMM</name>
<organism evidence="8 9">
    <name type="scientific">Marinobacterium aestuarii</name>
    <dbReference type="NCBI Taxonomy" id="1821621"/>
    <lineage>
        <taxon>Bacteria</taxon>
        <taxon>Pseudomonadati</taxon>
        <taxon>Pseudomonadota</taxon>
        <taxon>Gammaproteobacteria</taxon>
        <taxon>Oceanospirillales</taxon>
        <taxon>Oceanospirillaceae</taxon>
        <taxon>Marinobacterium</taxon>
    </lineage>
</organism>
<evidence type="ECO:0000256" key="3">
    <source>
        <dbReference type="ARBA" id="ARBA00023002"/>
    </source>
</evidence>
<evidence type="ECO:0000259" key="7">
    <source>
        <dbReference type="PROSITE" id="PS51296"/>
    </source>
</evidence>
<gene>
    <name evidence="8" type="ORF">A8C75_08700</name>
</gene>
<dbReference type="OrthoDB" id="516687at2"/>
<reference evidence="9" key="1">
    <citation type="submission" date="2016-05" db="EMBL/GenBank/DDBJ databases">
        <authorList>
            <person name="Baek K."/>
            <person name="Yang S.-J."/>
        </authorList>
    </citation>
    <scope>NUCLEOTIDE SEQUENCE [LARGE SCALE GENOMIC DNA]</scope>
    <source>
        <strain evidence="9">ST58-10</strain>
    </source>
</reference>
<dbReference type="InterPro" id="IPR036922">
    <property type="entry name" value="Rieske_2Fe-2S_sf"/>
</dbReference>
<dbReference type="AlphaFoldDB" id="A0A1A9EXH0"/>
<dbReference type="GO" id="GO:0008942">
    <property type="term" value="F:nitrite reductase [NAD(P)H] activity"/>
    <property type="evidence" value="ECO:0007669"/>
    <property type="project" value="InterPro"/>
</dbReference>
<dbReference type="InterPro" id="IPR017881">
    <property type="entry name" value="NirD"/>
</dbReference>
<dbReference type="Proteomes" id="UP000078070">
    <property type="component" value="Chromosome"/>
</dbReference>
<keyword evidence="4" id="KW-0408">Iron</keyword>
<dbReference type="PANTHER" id="PTHR40562">
    <property type="match status" value="1"/>
</dbReference>
<dbReference type="GO" id="GO:0046872">
    <property type="term" value="F:metal ion binding"/>
    <property type="evidence" value="ECO:0007669"/>
    <property type="project" value="UniProtKB-KW"/>
</dbReference>
<keyword evidence="6" id="KW-0534">Nitrate assimilation</keyword>
<dbReference type="GO" id="GO:0051537">
    <property type="term" value="F:2 iron, 2 sulfur cluster binding"/>
    <property type="evidence" value="ECO:0007669"/>
    <property type="project" value="UniProtKB-KW"/>
</dbReference>
<sequence length="114" mass="12480">MTTNTKLISLCSKADLVPNSGVCALVDGRQVALFYLPDDEQVYAIDNHDPFGQANVLSRGIVGSIADVPVVASPLYKQRFSLIDGQCFEDETVKLATWQVSLRDDVLLIDPTPR</sequence>
<keyword evidence="3" id="KW-0560">Oxidoreductase</keyword>
<feature type="domain" description="Rieske" evidence="7">
    <location>
        <begin position="8"/>
        <end position="109"/>
    </location>
</feature>
<dbReference type="KEGG" id="mars:A8C75_08700"/>
<evidence type="ECO:0000256" key="6">
    <source>
        <dbReference type="ARBA" id="ARBA00023063"/>
    </source>
</evidence>
<evidence type="ECO:0000256" key="2">
    <source>
        <dbReference type="ARBA" id="ARBA00022723"/>
    </source>
</evidence>
<evidence type="ECO:0000313" key="8">
    <source>
        <dbReference type="EMBL" id="ANG62557.1"/>
    </source>
</evidence>
<keyword evidence="1" id="KW-0001">2Fe-2S</keyword>
<evidence type="ECO:0000256" key="4">
    <source>
        <dbReference type="ARBA" id="ARBA00023004"/>
    </source>
</evidence>
<dbReference type="CDD" id="cd03529">
    <property type="entry name" value="Rieske_NirD"/>
    <property type="match status" value="1"/>
</dbReference>
<dbReference type="InterPro" id="IPR017941">
    <property type="entry name" value="Rieske_2Fe-2S"/>
</dbReference>
<dbReference type="NCBIfam" id="TIGR02378">
    <property type="entry name" value="nirD_assim_sml"/>
    <property type="match status" value="1"/>
</dbReference>
<reference evidence="8 9" key="2">
    <citation type="journal article" date="2018" name="Int. J. Syst. Evol. Microbiol.">
        <title>Marinobacterium aestuarii sp. nov., a benzene-degrading marine bacterium isolated from estuary sediment.</title>
        <authorList>
            <person name="Bae S.S."/>
            <person name="Jung J."/>
            <person name="Chung D."/>
            <person name="Baek K."/>
        </authorList>
    </citation>
    <scope>NUCLEOTIDE SEQUENCE [LARGE SCALE GENOMIC DNA]</scope>
    <source>
        <strain evidence="8 9">ST58-10</strain>
    </source>
</reference>
<keyword evidence="2" id="KW-0479">Metal-binding</keyword>
<keyword evidence="9" id="KW-1185">Reference proteome</keyword>
<dbReference type="Gene3D" id="2.102.10.10">
    <property type="entry name" value="Rieske [2Fe-2S] iron-sulphur domain"/>
    <property type="match status" value="1"/>
</dbReference>
<protein>
    <submittedName>
        <fullName evidence="8">Nitrite reductase small subunit</fullName>
    </submittedName>
</protein>
<dbReference type="RefSeq" id="WP_067380828.1">
    <property type="nucleotide sequence ID" value="NZ_CP015839.1"/>
</dbReference>
<evidence type="ECO:0000256" key="5">
    <source>
        <dbReference type="ARBA" id="ARBA00023014"/>
    </source>
</evidence>
<dbReference type="STRING" id="1821621.A8C75_08700"/>